<name>A0A9Q3I3V5_9BASI</name>
<sequence length="181" mass="20606">MNQQSTFELPPLPVDTVEVQYSEETSPSEPISPKHVTPEYSPISTTTGPGATSTPETEQRTQNIPRRGLVTTPNNPSPLKQKFPRQERPVVKIKSKDHNLNLDGEEVEKFIKKVEIMAQITGATDEDLGMQMTFWTTDHKVDKAIEAIPGYEEGNWTQLKKDLRKNREELNLKEDKEKNHL</sequence>
<proteinExistence type="predicted"/>
<dbReference type="Proteomes" id="UP000765509">
    <property type="component" value="Unassembled WGS sequence"/>
</dbReference>
<evidence type="ECO:0000313" key="2">
    <source>
        <dbReference type="EMBL" id="MBW0526302.1"/>
    </source>
</evidence>
<comment type="caution">
    <text evidence="2">The sequence shown here is derived from an EMBL/GenBank/DDBJ whole genome shotgun (WGS) entry which is preliminary data.</text>
</comment>
<dbReference type="AlphaFoldDB" id="A0A9Q3I3V5"/>
<feature type="region of interest" description="Disordered" evidence="1">
    <location>
        <begin position="1"/>
        <end position="86"/>
    </location>
</feature>
<dbReference type="EMBL" id="AVOT02032548">
    <property type="protein sequence ID" value="MBW0526302.1"/>
    <property type="molecule type" value="Genomic_DNA"/>
</dbReference>
<accession>A0A9Q3I3V5</accession>
<keyword evidence="3" id="KW-1185">Reference proteome</keyword>
<gene>
    <name evidence="2" type="ORF">O181_066017</name>
</gene>
<feature type="compositionally biased region" description="Low complexity" evidence="1">
    <location>
        <begin position="22"/>
        <end position="33"/>
    </location>
</feature>
<evidence type="ECO:0000313" key="3">
    <source>
        <dbReference type="Proteomes" id="UP000765509"/>
    </source>
</evidence>
<feature type="compositionally biased region" description="Low complexity" evidence="1">
    <location>
        <begin position="44"/>
        <end position="56"/>
    </location>
</feature>
<organism evidence="2 3">
    <name type="scientific">Austropuccinia psidii MF-1</name>
    <dbReference type="NCBI Taxonomy" id="1389203"/>
    <lineage>
        <taxon>Eukaryota</taxon>
        <taxon>Fungi</taxon>
        <taxon>Dikarya</taxon>
        <taxon>Basidiomycota</taxon>
        <taxon>Pucciniomycotina</taxon>
        <taxon>Pucciniomycetes</taxon>
        <taxon>Pucciniales</taxon>
        <taxon>Sphaerophragmiaceae</taxon>
        <taxon>Austropuccinia</taxon>
    </lineage>
</organism>
<reference evidence="2" key="1">
    <citation type="submission" date="2021-03" db="EMBL/GenBank/DDBJ databases">
        <title>Draft genome sequence of rust myrtle Austropuccinia psidii MF-1, a brazilian biotype.</title>
        <authorList>
            <person name="Quecine M.C."/>
            <person name="Pachon D.M.R."/>
            <person name="Bonatelli M.L."/>
            <person name="Correr F.H."/>
            <person name="Franceschini L.M."/>
            <person name="Leite T.F."/>
            <person name="Margarido G.R.A."/>
            <person name="Almeida C.A."/>
            <person name="Ferrarezi J.A."/>
            <person name="Labate C.A."/>
        </authorList>
    </citation>
    <scope>NUCLEOTIDE SEQUENCE</scope>
    <source>
        <strain evidence="2">MF-1</strain>
    </source>
</reference>
<protein>
    <submittedName>
        <fullName evidence="2">Uncharacterized protein</fullName>
    </submittedName>
</protein>
<evidence type="ECO:0000256" key="1">
    <source>
        <dbReference type="SAM" id="MobiDB-lite"/>
    </source>
</evidence>